<dbReference type="AlphaFoldDB" id="A0A0E9X0E9"/>
<sequence length="27" mass="3146">MRIVELGRITTETGNDQCMFKKTKTLM</sequence>
<reference evidence="1" key="1">
    <citation type="submission" date="2014-11" db="EMBL/GenBank/DDBJ databases">
        <authorList>
            <person name="Amaro Gonzalez C."/>
        </authorList>
    </citation>
    <scope>NUCLEOTIDE SEQUENCE</scope>
</reference>
<protein>
    <submittedName>
        <fullName evidence="1">Uncharacterized protein</fullName>
    </submittedName>
</protein>
<accession>A0A0E9X0E9</accession>
<organism evidence="1">
    <name type="scientific">Anguilla anguilla</name>
    <name type="common">European freshwater eel</name>
    <name type="synonym">Muraena anguilla</name>
    <dbReference type="NCBI Taxonomy" id="7936"/>
    <lineage>
        <taxon>Eukaryota</taxon>
        <taxon>Metazoa</taxon>
        <taxon>Chordata</taxon>
        <taxon>Craniata</taxon>
        <taxon>Vertebrata</taxon>
        <taxon>Euteleostomi</taxon>
        <taxon>Actinopterygii</taxon>
        <taxon>Neopterygii</taxon>
        <taxon>Teleostei</taxon>
        <taxon>Anguilliformes</taxon>
        <taxon>Anguillidae</taxon>
        <taxon>Anguilla</taxon>
    </lineage>
</organism>
<name>A0A0E9X0E9_ANGAN</name>
<reference evidence="1" key="2">
    <citation type="journal article" date="2015" name="Fish Shellfish Immunol.">
        <title>Early steps in the European eel (Anguilla anguilla)-Vibrio vulnificus interaction in the gills: Role of the RtxA13 toxin.</title>
        <authorList>
            <person name="Callol A."/>
            <person name="Pajuelo D."/>
            <person name="Ebbesson L."/>
            <person name="Teles M."/>
            <person name="MacKenzie S."/>
            <person name="Amaro C."/>
        </authorList>
    </citation>
    <scope>NUCLEOTIDE SEQUENCE</scope>
</reference>
<evidence type="ECO:0000313" key="1">
    <source>
        <dbReference type="EMBL" id="JAH95335.1"/>
    </source>
</evidence>
<dbReference type="EMBL" id="GBXM01013242">
    <property type="protein sequence ID" value="JAH95335.1"/>
    <property type="molecule type" value="Transcribed_RNA"/>
</dbReference>
<proteinExistence type="predicted"/>